<keyword evidence="1" id="KW-0175">Coiled coil</keyword>
<accession>D7FHJ4</accession>
<dbReference type="InParanoid" id="D7FHJ4"/>
<dbReference type="AlphaFoldDB" id="D7FHJ4"/>
<protein>
    <submittedName>
        <fullName evidence="3">Uncharacterized protein</fullName>
    </submittedName>
</protein>
<sequence>MDWFVDWISEHYEPGNCGTTTETRELKAGKRLGRRHLRMLLTAVGRGCLEGTNNPREKVDALVQVILPEANIHPTTISSAGEHPRMRPTVLAPAHDAGLDQAAQLATVMAALEAQQAEIEKQRAEIETGKLENKMLRETVEKHLPKSQAGPGGARDAGKKTKKASDSAGTANADSVQRPPKLDESNSCAGKKGTVCVCCPS</sequence>
<dbReference type="EMBL" id="FN649760">
    <property type="protein sequence ID" value="CBJ28556.1"/>
    <property type="molecule type" value="Genomic_DNA"/>
</dbReference>
<feature type="coiled-coil region" evidence="1">
    <location>
        <begin position="102"/>
        <end position="139"/>
    </location>
</feature>
<proteinExistence type="predicted"/>
<gene>
    <name evidence="3" type="ORF">Esi_0108_0102</name>
</gene>
<evidence type="ECO:0000313" key="3">
    <source>
        <dbReference type="EMBL" id="CBJ28556.1"/>
    </source>
</evidence>
<reference evidence="3 4" key="1">
    <citation type="journal article" date="2010" name="Nature">
        <title>The Ectocarpus genome and the independent evolution of multicellularity in brown algae.</title>
        <authorList>
            <person name="Cock J.M."/>
            <person name="Sterck L."/>
            <person name="Rouze P."/>
            <person name="Scornet D."/>
            <person name="Allen A.E."/>
            <person name="Amoutzias G."/>
            <person name="Anthouard V."/>
            <person name="Artiguenave F."/>
            <person name="Aury J.M."/>
            <person name="Badger J.H."/>
            <person name="Beszteri B."/>
            <person name="Billiau K."/>
            <person name="Bonnet E."/>
            <person name="Bothwell J.H."/>
            <person name="Bowler C."/>
            <person name="Boyen C."/>
            <person name="Brownlee C."/>
            <person name="Carrano C.J."/>
            <person name="Charrier B."/>
            <person name="Cho G.Y."/>
            <person name="Coelho S.M."/>
            <person name="Collen J."/>
            <person name="Corre E."/>
            <person name="Da Silva C."/>
            <person name="Delage L."/>
            <person name="Delaroque N."/>
            <person name="Dittami S.M."/>
            <person name="Doulbeau S."/>
            <person name="Elias M."/>
            <person name="Farnham G."/>
            <person name="Gachon C.M."/>
            <person name="Gschloessl B."/>
            <person name="Heesch S."/>
            <person name="Jabbari K."/>
            <person name="Jubin C."/>
            <person name="Kawai H."/>
            <person name="Kimura K."/>
            <person name="Kloareg B."/>
            <person name="Kupper F.C."/>
            <person name="Lang D."/>
            <person name="Le Bail A."/>
            <person name="Leblanc C."/>
            <person name="Lerouge P."/>
            <person name="Lohr M."/>
            <person name="Lopez P.J."/>
            <person name="Martens C."/>
            <person name="Maumus F."/>
            <person name="Michel G."/>
            <person name="Miranda-Saavedra D."/>
            <person name="Morales J."/>
            <person name="Moreau H."/>
            <person name="Motomura T."/>
            <person name="Nagasato C."/>
            <person name="Napoli C.A."/>
            <person name="Nelson D.R."/>
            <person name="Nyvall-Collen P."/>
            <person name="Peters A.F."/>
            <person name="Pommier C."/>
            <person name="Potin P."/>
            <person name="Poulain J."/>
            <person name="Quesneville H."/>
            <person name="Read B."/>
            <person name="Rensing S.A."/>
            <person name="Ritter A."/>
            <person name="Rousvoal S."/>
            <person name="Samanta M."/>
            <person name="Samson G."/>
            <person name="Schroeder D.C."/>
            <person name="Segurens B."/>
            <person name="Strittmatter M."/>
            <person name="Tonon T."/>
            <person name="Tregear J.W."/>
            <person name="Valentin K."/>
            <person name="von Dassow P."/>
            <person name="Yamagishi T."/>
            <person name="Van de Peer Y."/>
            <person name="Wincker P."/>
        </authorList>
    </citation>
    <scope>NUCLEOTIDE SEQUENCE [LARGE SCALE GENOMIC DNA]</scope>
    <source>
        <strain evidence="4">Ec32 / CCAP1310/4</strain>
    </source>
</reference>
<feature type="compositionally biased region" description="Basic and acidic residues" evidence="2">
    <location>
        <begin position="156"/>
        <end position="165"/>
    </location>
</feature>
<evidence type="ECO:0000313" key="4">
    <source>
        <dbReference type="Proteomes" id="UP000002630"/>
    </source>
</evidence>
<dbReference type="Proteomes" id="UP000002630">
    <property type="component" value="Unassembled WGS sequence"/>
</dbReference>
<organism evidence="3 4">
    <name type="scientific">Ectocarpus siliculosus</name>
    <name type="common">Brown alga</name>
    <name type="synonym">Conferva siliculosa</name>
    <dbReference type="NCBI Taxonomy" id="2880"/>
    <lineage>
        <taxon>Eukaryota</taxon>
        <taxon>Sar</taxon>
        <taxon>Stramenopiles</taxon>
        <taxon>Ochrophyta</taxon>
        <taxon>PX clade</taxon>
        <taxon>Phaeophyceae</taxon>
        <taxon>Ectocarpales</taxon>
        <taxon>Ectocarpaceae</taxon>
        <taxon>Ectocarpus</taxon>
    </lineage>
</organism>
<feature type="region of interest" description="Disordered" evidence="2">
    <location>
        <begin position="142"/>
        <end position="193"/>
    </location>
</feature>
<evidence type="ECO:0000256" key="2">
    <source>
        <dbReference type="SAM" id="MobiDB-lite"/>
    </source>
</evidence>
<evidence type="ECO:0000256" key="1">
    <source>
        <dbReference type="SAM" id="Coils"/>
    </source>
</evidence>
<keyword evidence="4" id="KW-1185">Reference proteome</keyword>
<name>D7FHJ4_ECTSI</name>